<protein>
    <recommendedName>
        <fullName evidence="4">Glycosyltransferase 2-like domain-containing protein</fullName>
    </recommendedName>
</protein>
<evidence type="ECO:0008006" key="4">
    <source>
        <dbReference type="Google" id="ProtNLM"/>
    </source>
</evidence>
<proteinExistence type="predicted"/>
<evidence type="ECO:0000313" key="3">
    <source>
        <dbReference type="Proteomes" id="UP000302163"/>
    </source>
</evidence>
<feature type="transmembrane region" description="Helical" evidence="1">
    <location>
        <begin position="388"/>
        <end position="420"/>
    </location>
</feature>
<evidence type="ECO:0000256" key="1">
    <source>
        <dbReference type="SAM" id="Phobius"/>
    </source>
</evidence>
<dbReference type="OrthoDB" id="5699875at2"/>
<reference evidence="2 3" key="1">
    <citation type="submission" date="2019-05" db="EMBL/GenBank/DDBJ databases">
        <title>Complete genome sequence of Izhakiella calystegiae KSNA2, an endophyte isolated from beach morning glory (Calystegia soldanella).</title>
        <authorList>
            <person name="Jiang L."/>
            <person name="Jeong J.C."/>
            <person name="Kim C.Y."/>
            <person name="Kim D.H."/>
            <person name="Kim S.W."/>
            <person name="Lee j."/>
        </authorList>
    </citation>
    <scope>NUCLEOTIDE SEQUENCE [LARGE SCALE GENOMIC DNA]</scope>
    <source>
        <strain evidence="2 3">KSNA2</strain>
    </source>
</reference>
<feature type="transmembrane region" description="Helical" evidence="1">
    <location>
        <begin position="320"/>
        <end position="340"/>
    </location>
</feature>
<dbReference type="RefSeq" id="WP_138096616.1">
    <property type="nucleotide sequence ID" value="NZ_CP040428.1"/>
</dbReference>
<dbReference type="AlphaFoldDB" id="A0A4P8YJ99"/>
<dbReference type="InterPro" id="IPR029044">
    <property type="entry name" value="Nucleotide-diphossugar_trans"/>
</dbReference>
<keyword evidence="1" id="KW-0472">Membrane</keyword>
<keyword evidence="1" id="KW-0812">Transmembrane</keyword>
<feature type="transmembrane region" description="Helical" evidence="1">
    <location>
        <begin position="352"/>
        <end position="368"/>
    </location>
</feature>
<organism evidence="2 3">
    <name type="scientific">Jejubacter calystegiae</name>
    <dbReference type="NCBI Taxonomy" id="2579935"/>
    <lineage>
        <taxon>Bacteria</taxon>
        <taxon>Pseudomonadati</taxon>
        <taxon>Pseudomonadota</taxon>
        <taxon>Gammaproteobacteria</taxon>
        <taxon>Enterobacterales</taxon>
        <taxon>Enterobacteriaceae</taxon>
        <taxon>Jejubacter</taxon>
    </lineage>
</organism>
<accession>A0A4P8YJ99</accession>
<gene>
    <name evidence="2" type="ORF">FEM41_14340</name>
</gene>
<dbReference type="EMBL" id="CP040428">
    <property type="protein sequence ID" value="QCT20740.1"/>
    <property type="molecule type" value="Genomic_DNA"/>
</dbReference>
<sequence length="428" mass="48647">MKMLICITCYNESPDLLLPSLESACAISAQADIAIVFDGWAQIHDDTKRLLNIDPANIGAWAPASFRHTPLTLYCKADNLGKIDSILRYFDYARERGYEHVFQLDSGTCFGPELFRQMCAAMGDGADACYANLALSETDGGELCGYQQYYYRCEHRRTIWYASRHIHHVLHGQFNVIRVAAFFACRFNRYQSRLDANVRMVEDRVLAALLEPLRICYLGDNCAQTDHCRSWQELRHQRRRWINGSVASDAFCITRGLRPLTWAFLASLHQLNMPFLFGALLCALSVSVVGGWAMVSLLPVALFIQWVAVGEPRGMTRYAVLSYGMGALFCLTQLVGLWVLPLLLANIWLRRYKVLVFSLHAWAALNFFDASWGTKCKAGARAPLKEFAMALALTGINWLLLPLTATLYLAMSTWEIFFYWRLRRETRG</sequence>
<dbReference type="SUPFAM" id="SSF53448">
    <property type="entry name" value="Nucleotide-diphospho-sugar transferases"/>
    <property type="match status" value="1"/>
</dbReference>
<keyword evidence="1" id="KW-1133">Transmembrane helix</keyword>
<evidence type="ECO:0000313" key="2">
    <source>
        <dbReference type="EMBL" id="QCT20740.1"/>
    </source>
</evidence>
<feature type="transmembrane region" description="Helical" evidence="1">
    <location>
        <begin position="275"/>
        <end position="308"/>
    </location>
</feature>
<keyword evidence="3" id="KW-1185">Reference proteome</keyword>
<dbReference type="Proteomes" id="UP000302163">
    <property type="component" value="Chromosome"/>
</dbReference>
<dbReference type="KEGG" id="izh:FEM41_14340"/>
<name>A0A4P8YJ99_9ENTR</name>